<dbReference type="RefSeq" id="WP_209894846.1">
    <property type="nucleotide sequence ID" value="NZ_BAAAJV010000008.1"/>
</dbReference>
<sequence length="260" mass="27795">MPPLTADVEQAARRVVAGSVPPEVWNPVYRALVPAPERAPARRGQEDPTSAEILRRHFTSPALLVVATTEGASTRRLRIGLHPDAATLEASRGRSPSTWASVSRDRIPALVEELLAPVGLGGAPHLGVRRESAGLRLTPGQIEQVRHELSRGTAAPEAFSGADGIDEHLLDALTADGARAAVSLTLHDPSGRHLQAPETSESWSRLWVRGERSLYRMDDSQAALGPVHLVADGDVLGTVLPVLQEGLRFAAACSDRTQTR</sequence>
<keyword evidence="2" id="KW-1185">Reference proteome</keyword>
<proteinExistence type="predicted"/>
<dbReference type="EMBL" id="JAGIOC010000001">
    <property type="protein sequence ID" value="MBP2410731.1"/>
    <property type="molecule type" value="Genomic_DNA"/>
</dbReference>
<dbReference type="Proteomes" id="UP000698222">
    <property type="component" value="Unassembled WGS sequence"/>
</dbReference>
<gene>
    <name evidence="1" type="ORF">JOF44_003634</name>
</gene>
<name>A0ABS4YPK2_9MICO</name>
<accession>A0ABS4YPK2</accession>
<evidence type="ECO:0000313" key="2">
    <source>
        <dbReference type="Proteomes" id="UP000698222"/>
    </source>
</evidence>
<reference evidence="1 2" key="1">
    <citation type="submission" date="2021-03" db="EMBL/GenBank/DDBJ databases">
        <title>Sequencing the genomes of 1000 actinobacteria strains.</title>
        <authorList>
            <person name="Klenk H.-P."/>
        </authorList>
    </citation>
    <scope>NUCLEOTIDE SEQUENCE [LARGE SCALE GENOMIC DNA]</scope>
    <source>
        <strain evidence="1 2">DSM 14564</strain>
    </source>
</reference>
<organism evidence="1 2">
    <name type="scientific">Brachybacterium fresconis</name>
    <dbReference type="NCBI Taxonomy" id="173363"/>
    <lineage>
        <taxon>Bacteria</taxon>
        <taxon>Bacillati</taxon>
        <taxon>Actinomycetota</taxon>
        <taxon>Actinomycetes</taxon>
        <taxon>Micrococcales</taxon>
        <taxon>Dermabacteraceae</taxon>
        <taxon>Brachybacterium</taxon>
    </lineage>
</organism>
<comment type="caution">
    <text evidence="1">The sequence shown here is derived from an EMBL/GenBank/DDBJ whole genome shotgun (WGS) entry which is preliminary data.</text>
</comment>
<evidence type="ECO:0008006" key="3">
    <source>
        <dbReference type="Google" id="ProtNLM"/>
    </source>
</evidence>
<protein>
    <recommendedName>
        <fullName evidence="3">ESX secretion-associated protein EspG</fullName>
    </recommendedName>
</protein>
<evidence type="ECO:0000313" key="1">
    <source>
        <dbReference type="EMBL" id="MBP2410731.1"/>
    </source>
</evidence>